<reference evidence="1 2" key="1">
    <citation type="submission" date="2014-12" db="EMBL/GenBank/DDBJ databases">
        <title>Isolation of bacteria from lake water.</title>
        <authorList>
            <person name="Sheng K.-Y."/>
            <person name="Chin P.-S."/>
            <person name="Chan K.-G."/>
            <person name="Tan G.S."/>
        </authorList>
    </citation>
    <scope>NUCLEOTIDE SEQUENCE [LARGE SCALE GENOMIC DNA]</scope>
    <source>
        <strain evidence="1 2">KY4</strain>
    </source>
</reference>
<dbReference type="EMBL" id="JXYQ01000023">
    <property type="protein sequence ID" value="KJA10937.1"/>
    <property type="molecule type" value="Genomic_DNA"/>
</dbReference>
<keyword evidence="2" id="KW-1185">Reference proteome</keyword>
<dbReference type="CDD" id="cd02980">
    <property type="entry name" value="TRX_Fd_family"/>
    <property type="match status" value="1"/>
</dbReference>
<dbReference type="InterPro" id="IPR036249">
    <property type="entry name" value="Thioredoxin-like_sf"/>
</dbReference>
<organism evidence="1 2">
    <name type="scientific">Acidovorax temperans</name>
    <dbReference type="NCBI Taxonomy" id="80878"/>
    <lineage>
        <taxon>Bacteria</taxon>
        <taxon>Pseudomonadati</taxon>
        <taxon>Pseudomonadota</taxon>
        <taxon>Betaproteobacteria</taxon>
        <taxon>Burkholderiales</taxon>
        <taxon>Comamonadaceae</taxon>
        <taxon>Acidovorax</taxon>
    </lineage>
</organism>
<name>A0A0D7KAG3_9BURK</name>
<protein>
    <submittedName>
        <fullName evidence="1">2Fe-2S ferredoxin</fullName>
    </submittedName>
</protein>
<accession>A0A0D7KAG3</accession>
<gene>
    <name evidence="1" type="ORF">RP29_08870</name>
</gene>
<dbReference type="PATRIC" id="fig|80878.5.peg.1296"/>
<dbReference type="STRING" id="80878.RP29_08870"/>
<dbReference type="AlphaFoldDB" id="A0A0D7KAG3"/>
<dbReference type="RefSeq" id="WP_044397477.1">
    <property type="nucleotide sequence ID" value="NZ_CP117193.1"/>
</dbReference>
<evidence type="ECO:0000313" key="2">
    <source>
        <dbReference type="Proteomes" id="UP000032566"/>
    </source>
</evidence>
<dbReference type="OrthoDB" id="9800597at2"/>
<dbReference type="Proteomes" id="UP000032566">
    <property type="component" value="Unassembled WGS sequence"/>
</dbReference>
<comment type="caution">
    <text evidence="1">The sequence shown here is derived from an EMBL/GenBank/DDBJ whole genome shotgun (WGS) entry which is preliminary data.</text>
</comment>
<evidence type="ECO:0000313" key="1">
    <source>
        <dbReference type="EMBL" id="KJA10937.1"/>
    </source>
</evidence>
<dbReference type="Gene3D" id="3.40.30.10">
    <property type="entry name" value="Glutaredoxin"/>
    <property type="match status" value="1"/>
</dbReference>
<dbReference type="SUPFAM" id="SSF52833">
    <property type="entry name" value="Thioredoxin-like"/>
    <property type="match status" value="1"/>
</dbReference>
<proteinExistence type="predicted"/>
<sequence>MSEPTQPTSAAPGYYQRHIFFCLNERTNGEDSCAHHNAQAGFDHCKAQVKAAGLAGTGKVRVNKAGCLDRCAAGPVAVVYPEGTWYTFVDTSDIDEIVESHLKNGQVVERLLVPPELGR</sequence>